<evidence type="ECO:0000313" key="1">
    <source>
        <dbReference type="EMBL" id="MBB6052274.1"/>
    </source>
</evidence>
<protein>
    <submittedName>
        <fullName evidence="1">Deoxyribonuclease V</fullName>
        <ecNumber evidence="1">3.1.21.7</ecNumber>
    </submittedName>
</protein>
<dbReference type="EMBL" id="JACHGW010000004">
    <property type="protein sequence ID" value="MBB6052274.1"/>
    <property type="molecule type" value="Genomic_DNA"/>
</dbReference>
<dbReference type="GO" id="GO:0006281">
    <property type="term" value="P:DNA repair"/>
    <property type="evidence" value="ECO:0007669"/>
    <property type="project" value="InterPro"/>
</dbReference>
<name>A0A7W9SUN4_ARMRO</name>
<dbReference type="AlphaFoldDB" id="A0A7W9SUN4"/>
<sequence length="167" mass="18082">MIAATDVQYHDDHAIAACVLFDDWEDATPSHAWTVRVDEVAEYVPGQFYKRELPCLLQLLPPVLPELTLVIVDGYVWLGDESHPGLGGHLWKALEQEIPVVGVAKTRFVGAAPVAEVVRGESSNPLFVSAAGLSLSVAAEAVRGMHGAFRLPTLLKRVDSLCRGRAS</sequence>
<keyword evidence="1" id="KW-0378">Hydrolase</keyword>
<dbReference type="Pfam" id="PF04493">
    <property type="entry name" value="Endonuclease_5"/>
    <property type="match status" value="1"/>
</dbReference>
<keyword evidence="2" id="KW-1185">Reference proteome</keyword>
<organism evidence="1 2">
    <name type="scientific">Armatimonas rosea</name>
    <dbReference type="NCBI Taxonomy" id="685828"/>
    <lineage>
        <taxon>Bacteria</taxon>
        <taxon>Bacillati</taxon>
        <taxon>Armatimonadota</taxon>
        <taxon>Armatimonadia</taxon>
        <taxon>Armatimonadales</taxon>
        <taxon>Armatimonadaceae</taxon>
        <taxon>Armatimonas</taxon>
    </lineage>
</organism>
<dbReference type="Proteomes" id="UP000520814">
    <property type="component" value="Unassembled WGS sequence"/>
</dbReference>
<evidence type="ECO:0000313" key="2">
    <source>
        <dbReference type="Proteomes" id="UP000520814"/>
    </source>
</evidence>
<dbReference type="InterPro" id="IPR007581">
    <property type="entry name" value="Endonuclease-V"/>
</dbReference>
<proteinExistence type="predicted"/>
<dbReference type="RefSeq" id="WP_184201017.1">
    <property type="nucleotide sequence ID" value="NZ_JACHGW010000004.1"/>
</dbReference>
<gene>
    <name evidence="1" type="ORF">HNQ39_004095</name>
</gene>
<dbReference type="GO" id="GO:0043737">
    <property type="term" value="F:deoxyribonuclease V activity"/>
    <property type="evidence" value="ECO:0007669"/>
    <property type="project" value="UniProtKB-EC"/>
</dbReference>
<accession>A0A7W9SUN4</accession>
<comment type="caution">
    <text evidence="1">The sequence shown here is derived from an EMBL/GenBank/DDBJ whole genome shotgun (WGS) entry which is preliminary data.</text>
</comment>
<reference evidence="1 2" key="1">
    <citation type="submission" date="2020-08" db="EMBL/GenBank/DDBJ databases">
        <title>Genomic Encyclopedia of Type Strains, Phase IV (KMG-IV): sequencing the most valuable type-strain genomes for metagenomic binning, comparative biology and taxonomic classification.</title>
        <authorList>
            <person name="Goeker M."/>
        </authorList>
    </citation>
    <scope>NUCLEOTIDE SEQUENCE [LARGE SCALE GENOMIC DNA]</scope>
    <source>
        <strain evidence="1 2">DSM 23562</strain>
    </source>
</reference>
<dbReference type="EC" id="3.1.21.7" evidence="1"/>
<dbReference type="Gene3D" id="3.30.2170.10">
    <property type="entry name" value="archaeoglobus fulgidus dsm 4304 superfamily"/>
    <property type="match status" value="1"/>
</dbReference>